<evidence type="ECO:0000256" key="4">
    <source>
        <dbReference type="ARBA" id="ARBA00022776"/>
    </source>
</evidence>
<dbReference type="OrthoDB" id="5565328at2759"/>
<feature type="compositionally biased region" description="Pro residues" evidence="8">
    <location>
        <begin position="121"/>
        <end position="132"/>
    </location>
</feature>
<dbReference type="GO" id="GO:0005634">
    <property type="term" value="C:nucleus"/>
    <property type="evidence" value="ECO:0007669"/>
    <property type="project" value="UniProtKB-SubCell"/>
</dbReference>
<evidence type="ECO:0000256" key="5">
    <source>
        <dbReference type="ARBA" id="ARBA00022829"/>
    </source>
</evidence>
<evidence type="ECO:0000256" key="8">
    <source>
        <dbReference type="SAM" id="MobiDB-lite"/>
    </source>
</evidence>
<dbReference type="Proteomes" id="UP000799772">
    <property type="component" value="Unassembled WGS sequence"/>
</dbReference>
<dbReference type="Pfam" id="PF10345">
    <property type="entry name" value="Cohesin_load"/>
    <property type="match status" value="1"/>
</dbReference>
<protein>
    <recommendedName>
        <fullName evidence="11">Cohesin loading factor</fullName>
    </recommendedName>
</protein>
<reference evidence="9" key="1">
    <citation type="journal article" date="2020" name="Stud. Mycol.">
        <title>101 Dothideomycetes genomes: a test case for predicting lifestyles and emergence of pathogens.</title>
        <authorList>
            <person name="Haridas S."/>
            <person name="Albert R."/>
            <person name="Binder M."/>
            <person name="Bloem J."/>
            <person name="Labutti K."/>
            <person name="Salamov A."/>
            <person name="Andreopoulos B."/>
            <person name="Baker S."/>
            <person name="Barry K."/>
            <person name="Bills G."/>
            <person name="Bluhm B."/>
            <person name="Cannon C."/>
            <person name="Castanera R."/>
            <person name="Culley D."/>
            <person name="Daum C."/>
            <person name="Ezra D."/>
            <person name="Gonzalez J."/>
            <person name="Henrissat B."/>
            <person name="Kuo A."/>
            <person name="Liang C."/>
            <person name="Lipzen A."/>
            <person name="Lutzoni F."/>
            <person name="Magnuson J."/>
            <person name="Mondo S."/>
            <person name="Nolan M."/>
            <person name="Ohm R."/>
            <person name="Pangilinan J."/>
            <person name="Park H.-J."/>
            <person name="Ramirez L."/>
            <person name="Alfaro M."/>
            <person name="Sun H."/>
            <person name="Tritt A."/>
            <person name="Yoshinaga Y."/>
            <person name="Zwiers L.-H."/>
            <person name="Turgeon B."/>
            <person name="Goodwin S."/>
            <person name="Spatafora J."/>
            <person name="Crous P."/>
            <person name="Grigoriev I."/>
        </authorList>
    </citation>
    <scope>NUCLEOTIDE SEQUENCE</scope>
    <source>
        <strain evidence="9">CBS 133067</strain>
    </source>
</reference>
<evidence type="ECO:0000313" key="10">
    <source>
        <dbReference type="Proteomes" id="UP000799772"/>
    </source>
</evidence>
<evidence type="ECO:0000256" key="1">
    <source>
        <dbReference type="ARBA" id="ARBA00004123"/>
    </source>
</evidence>
<feature type="region of interest" description="Disordered" evidence="8">
    <location>
        <begin position="1"/>
        <end position="56"/>
    </location>
</feature>
<evidence type="ECO:0000256" key="2">
    <source>
        <dbReference type="ARBA" id="ARBA00008585"/>
    </source>
</evidence>
<comment type="subcellular location">
    <subcellularLocation>
        <location evidence="1">Nucleus</location>
    </subcellularLocation>
</comment>
<proteinExistence type="inferred from homology"/>
<comment type="caution">
    <text evidence="9">The sequence shown here is derived from an EMBL/GenBank/DDBJ whole genome shotgun (WGS) entry which is preliminary data.</text>
</comment>
<gene>
    <name evidence="9" type="ORF">NA57DRAFT_77726</name>
</gene>
<name>A0A9P4IB50_9PEZI</name>
<keyword evidence="7" id="KW-0131">Cell cycle</keyword>
<dbReference type="AlphaFoldDB" id="A0A9P4IB50"/>
<comment type="similarity">
    <text evidence="2">Belongs to the SCC4/mau-2 family.</text>
</comment>
<keyword evidence="6" id="KW-0539">Nucleus</keyword>
<feature type="region of interest" description="Disordered" evidence="8">
    <location>
        <begin position="82"/>
        <end position="134"/>
    </location>
</feature>
<dbReference type="InterPro" id="IPR019440">
    <property type="entry name" value="MAU2"/>
</dbReference>
<organism evidence="9 10">
    <name type="scientific">Rhizodiscina lignyota</name>
    <dbReference type="NCBI Taxonomy" id="1504668"/>
    <lineage>
        <taxon>Eukaryota</taxon>
        <taxon>Fungi</taxon>
        <taxon>Dikarya</taxon>
        <taxon>Ascomycota</taxon>
        <taxon>Pezizomycotina</taxon>
        <taxon>Dothideomycetes</taxon>
        <taxon>Pleosporomycetidae</taxon>
        <taxon>Aulographales</taxon>
        <taxon>Rhizodiscinaceae</taxon>
        <taxon>Rhizodiscina</taxon>
    </lineage>
</organism>
<dbReference type="GO" id="GO:0007064">
    <property type="term" value="P:mitotic sister chromatid cohesion"/>
    <property type="evidence" value="ECO:0007669"/>
    <property type="project" value="InterPro"/>
</dbReference>
<keyword evidence="5" id="KW-0159">Chromosome partition</keyword>
<keyword evidence="10" id="KW-1185">Reference proteome</keyword>
<dbReference type="EMBL" id="ML978128">
    <property type="protein sequence ID" value="KAF2097469.1"/>
    <property type="molecule type" value="Genomic_DNA"/>
</dbReference>
<keyword evidence="3" id="KW-0132">Cell division</keyword>
<dbReference type="PANTHER" id="PTHR21394">
    <property type="entry name" value="MAU2 CHROMATID COHESION FACTOR HOMOLOG"/>
    <property type="match status" value="1"/>
</dbReference>
<dbReference type="GO" id="GO:0007059">
    <property type="term" value="P:chromosome segregation"/>
    <property type="evidence" value="ECO:0007669"/>
    <property type="project" value="UniProtKB-KW"/>
</dbReference>
<dbReference type="GO" id="GO:0051301">
    <property type="term" value="P:cell division"/>
    <property type="evidence" value="ECO:0007669"/>
    <property type="project" value="UniProtKB-KW"/>
</dbReference>
<sequence>MDWQMFNPYGSHPNGAYASSGQPNRPINYPPPYLPHAQQQPHSIPPPPPPQAAHQYNAASMVIIPQRPPDYLSQFQDLSDYREHMQQQPRQPKQPRPQPRAHQHDQMLSTPTSRKPEVIPQLPPQPPKPASPPVDLQQLLLSLADEYISTARGMGPMVALMKQDTRLQEYYKLIAMGMRCMDAVLRKYRLEPRAEASLRLRYATLLFEETNNNLDAEEVLNKGNRLLDLKYSMQHLQARVLFRTKPKAALKSLDKLIPDVETFQHTAWTYALRFLRVTLSSQMESHQESLVALQHLRSISATAESFGDVEIFITSAAFEAMIHLKSGGPESIEQAQRAIASARSYQLQLPSTELSQVWAILDIVDLACSLKHSQNPEQANMKMNAMQHLMDEANPKLAWNSDGSFTVCLNHIVDPNLIGNTGDILNFESKGQVSLSFHWLPQRDLYMLGYYLSGITAIQSKSITDDKANNYLLEGLRMAKELLKSPSTDHSTVTTASQRYEWHAMSSWFMRLQLALIACQRADWTSARSHLDRLETEVKDPAFKLTDDISRWLRYVEATISQAIGDTTTAVEIFLSPIFALPTNKNRMNDAQTDLCILAALNTLLVIRSPMHNRHTLFPDLLARLEPFCIQHANKSIHSAFYLMRAISPRTDESTILKMKQHLQLALKDAKAINNSQLLYISLNFMTAFFFKDLAGDQAEKSARTGLHLAKRGKSQLWTCAANGMLADTLARCGKGEEAARVRSEAEKGVGSLPSPLRDLCTNGVN</sequence>
<evidence type="ECO:0000313" key="9">
    <source>
        <dbReference type="EMBL" id="KAF2097469.1"/>
    </source>
</evidence>
<evidence type="ECO:0000256" key="7">
    <source>
        <dbReference type="ARBA" id="ARBA00023306"/>
    </source>
</evidence>
<evidence type="ECO:0000256" key="3">
    <source>
        <dbReference type="ARBA" id="ARBA00022618"/>
    </source>
</evidence>
<evidence type="ECO:0008006" key="11">
    <source>
        <dbReference type="Google" id="ProtNLM"/>
    </source>
</evidence>
<evidence type="ECO:0000256" key="6">
    <source>
        <dbReference type="ARBA" id="ARBA00023242"/>
    </source>
</evidence>
<accession>A0A9P4IB50</accession>
<keyword evidence="4" id="KW-0498">Mitosis</keyword>